<comment type="caution">
    <text evidence="2">The sequence shown here is derived from an EMBL/GenBank/DDBJ whole genome shotgun (WGS) entry which is preliminary data.</text>
</comment>
<dbReference type="EMBL" id="JAOCKG010000008">
    <property type="protein sequence ID" value="MDH2052558.1"/>
    <property type="molecule type" value="Genomic_DNA"/>
</dbReference>
<proteinExistence type="predicted"/>
<dbReference type="RefSeq" id="WP_280028059.1">
    <property type="nucleotide sequence ID" value="NZ_JAOCKG010000008.1"/>
</dbReference>
<dbReference type="AlphaFoldDB" id="A0AA42WC92"/>
<feature type="compositionally biased region" description="Basic and acidic residues" evidence="1">
    <location>
        <begin position="87"/>
        <end position="98"/>
    </location>
</feature>
<protein>
    <submittedName>
        <fullName evidence="2">Uncharacterized protein</fullName>
    </submittedName>
</protein>
<sequence>MSSLQNPIDGFRAAQEWHVTFCAAANAAEGYLFRSGLRQAFEGLAPSSQSDFLDAIGALLVTFQVIGEPVPGRQNLREEVQLHAMKPERQDEWAKEQDSLAQRGEAT</sequence>
<accession>A0AA42WC92</accession>
<organism evidence="2 3">
    <name type="scientific">Achromobacter marplatensis</name>
    <dbReference type="NCBI Taxonomy" id="470868"/>
    <lineage>
        <taxon>Bacteria</taxon>
        <taxon>Pseudomonadati</taxon>
        <taxon>Pseudomonadota</taxon>
        <taxon>Betaproteobacteria</taxon>
        <taxon>Burkholderiales</taxon>
        <taxon>Alcaligenaceae</taxon>
        <taxon>Achromobacter</taxon>
    </lineage>
</organism>
<evidence type="ECO:0000256" key="1">
    <source>
        <dbReference type="SAM" id="MobiDB-lite"/>
    </source>
</evidence>
<evidence type="ECO:0000313" key="3">
    <source>
        <dbReference type="Proteomes" id="UP001161276"/>
    </source>
</evidence>
<reference evidence="2" key="1">
    <citation type="submission" date="2022-09" db="EMBL/GenBank/DDBJ databases">
        <title>Intensive care unit water sources are persistently colonized with multi-drug resistant bacteria and are the site of extensive horizontal gene transfer of antibiotic resistance genes.</title>
        <authorList>
            <person name="Diorio-Toth L."/>
        </authorList>
    </citation>
    <scope>NUCLEOTIDE SEQUENCE</scope>
    <source>
        <strain evidence="2">GD03676</strain>
    </source>
</reference>
<gene>
    <name evidence="2" type="ORF">N5K24_19295</name>
</gene>
<dbReference type="Proteomes" id="UP001161276">
    <property type="component" value="Unassembled WGS sequence"/>
</dbReference>
<name>A0AA42WC92_9BURK</name>
<evidence type="ECO:0000313" key="2">
    <source>
        <dbReference type="EMBL" id="MDH2052558.1"/>
    </source>
</evidence>
<feature type="region of interest" description="Disordered" evidence="1">
    <location>
        <begin position="87"/>
        <end position="107"/>
    </location>
</feature>